<dbReference type="GO" id="GO:0030246">
    <property type="term" value="F:carbohydrate binding"/>
    <property type="evidence" value="ECO:0007669"/>
    <property type="project" value="InterPro"/>
</dbReference>
<comment type="caution">
    <text evidence="2">The sequence shown here is derived from an EMBL/GenBank/DDBJ whole genome shotgun (WGS) entry which is preliminary data.</text>
</comment>
<evidence type="ECO:0000313" key="3">
    <source>
        <dbReference type="Proteomes" id="UP000683925"/>
    </source>
</evidence>
<protein>
    <recommendedName>
        <fullName evidence="1">H-type lectin domain-containing protein</fullName>
    </recommendedName>
</protein>
<name>A0A8S1V1A7_PAROT</name>
<gene>
    <name evidence="2" type="ORF">POCTA_138.1.T0570012</name>
</gene>
<keyword evidence="3" id="KW-1185">Reference proteome</keyword>
<dbReference type="EMBL" id="CAJJDP010000056">
    <property type="protein sequence ID" value="CAD8170705.1"/>
    <property type="molecule type" value="Genomic_DNA"/>
</dbReference>
<sequence>MTLEQSIALIRLRIQISYAKMATLKHQPPAFSNQFLKIPQVFFTHEFFDLEQAEMGFYLEITTITQTSFTLLIRCNKRSANSLRLRWFAFDDKRMEVISNFNQENPDDKTFSIKNPNAQTGFVALTSVHYTGLVDFLLSISKIKTNSVTVSITKVPGKFTNLKQVGYFVVVGIEEAFINLGLKKVTGAFSSGNIPIQPNRWFAIAVQSLVYPNVNNIRLLATYSNTETTISYNWGTWTYAETPNSHSQIWIAYQFTKIFKPLECFSIRISRKQIFDLTVPIFYLEILQSNKIYQTNGNYEYYVDKSNTPFKLGIQIKCENGKKSRQILINVTLVVLKRLIHFLIIASIK</sequence>
<dbReference type="Pfam" id="PF09458">
    <property type="entry name" value="H_lectin"/>
    <property type="match status" value="1"/>
</dbReference>
<feature type="domain" description="H-type lectin" evidence="1">
    <location>
        <begin position="30"/>
        <end position="90"/>
    </location>
</feature>
<reference evidence="2" key="1">
    <citation type="submission" date="2021-01" db="EMBL/GenBank/DDBJ databases">
        <authorList>
            <consortium name="Genoscope - CEA"/>
            <person name="William W."/>
        </authorList>
    </citation>
    <scope>NUCLEOTIDE SEQUENCE</scope>
</reference>
<accession>A0A8S1V1A7</accession>
<dbReference type="InterPro" id="IPR019019">
    <property type="entry name" value="H-type_lectin_domain"/>
</dbReference>
<dbReference type="GO" id="GO:0007155">
    <property type="term" value="P:cell adhesion"/>
    <property type="evidence" value="ECO:0007669"/>
    <property type="project" value="InterPro"/>
</dbReference>
<dbReference type="AlphaFoldDB" id="A0A8S1V1A7"/>
<evidence type="ECO:0000259" key="1">
    <source>
        <dbReference type="Pfam" id="PF09458"/>
    </source>
</evidence>
<proteinExistence type="predicted"/>
<dbReference type="Proteomes" id="UP000683925">
    <property type="component" value="Unassembled WGS sequence"/>
</dbReference>
<evidence type="ECO:0000313" key="2">
    <source>
        <dbReference type="EMBL" id="CAD8170705.1"/>
    </source>
</evidence>
<organism evidence="2 3">
    <name type="scientific">Paramecium octaurelia</name>
    <dbReference type="NCBI Taxonomy" id="43137"/>
    <lineage>
        <taxon>Eukaryota</taxon>
        <taxon>Sar</taxon>
        <taxon>Alveolata</taxon>
        <taxon>Ciliophora</taxon>
        <taxon>Intramacronucleata</taxon>
        <taxon>Oligohymenophorea</taxon>
        <taxon>Peniculida</taxon>
        <taxon>Parameciidae</taxon>
        <taxon>Paramecium</taxon>
    </lineage>
</organism>